<comment type="caution">
    <text evidence="1">The sequence shown here is derived from an EMBL/GenBank/DDBJ whole genome shotgun (WGS) entry which is preliminary data.</text>
</comment>
<proteinExistence type="predicted"/>
<reference evidence="1 2" key="1">
    <citation type="submission" date="2024-03" db="EMBL/GenBank/DDBJ databases">
        <title>The Acrasis kona genome and developmental transcriptomes reveal deep origins of eukaryotic multicellular pathways.</title>
        <authorList>
            <person name="Sheikh S."/>
            <person name="Fu C.-J."/>
            <person name="Brown M.W."/>
            <person name="Baldauf S.L."/>
        </authorList>
    </citation>
    <scope>NUCLEOTIDE SEQUENCE [LARGE SCALE GENOMIC DNA]</scope>
    <source>
        <strain evidence="1 2">ATCC MYA-3509</strain>
    </source>
</reference>
<organism evidence="1 2">
    <name type="scientific">Acrasis kona</name>
    <dbReference type="NCBI Taxonomy" id="1008807"/>
    <lineage>
        <taxon>Eukaryota</taxon>
        <taxon>Discoba</taxon>
        <taxon>Heterolobosea</taxon>
        <taxon>Tetramitia</taxon>
        <taxon>Eutetramitia</taxon>
        <taxon>Acrasidae</taxon>
        <taxon>Acrasis</taxon>
    </lineage>
</organism>
<accession>A0AAW2ZP03</accession>
<gene>
    <name evidence="1" type="ORF">AKO1_009539</name>
</gene>
<name>A0AAW2ZP03_9EUKA</name>
<dbReference type="AlphaFoldDB" id="A0AAW2ZP03"/>
<dbReference type="EMBL" id="JAOPGA020001688">
    <property type="protein sequence ID" value="KAL0490439.1"/>
    <property type="molecule type" value="Genomic_DNA"/>
</dbReference>
<evidence type="ECO:0000313" key="2">
    <source>
        <dbReference type="Proteomes" id="UP001431209"/>
    </source>
</evidence>
<keyword evidence="2" id="KW-1185">Reference proteome</keyword>
<sequence>MVSTQVPIAQTTQTSVTTRTTEVPVAVVAPQTATNIVNKEAVVTNVVEKPILQNVIEKQNIEVVHKPVVQEIHEQKIVEIERRPVVQNIKQENVVEHSRAEVRYEEVGTAGLLEQDRLRLAQMQVSQPVLTKQAGLTTQIREKEAVVEVVTQEIIERHVQPVITEIREQKVIREVVQPITRRIYKEPIIREISGIQERPILREVKYDRVLPADSLPVSFHQSGAIAGNTSALVGAQETEEWRTWNNSLLLAERNQGASWNRETYLRQFPEPSRYGLNGGVMSVQRPTLGAQSTIVGTQQPGLVGGIQQQGLINNQTLIGSQQQGLLNNGIQQQGLIGGAQPISQTSTLGSGITTSTTGSTVVPTERQNLTQHGAAVASTKPLNEIERENLAIHQQAVDQVVRNTVNEQSLLEQNRRL</sequence>
<evidence type="ECO:0000313" key="1">
    <source>
        <dbReference type="EMBL" id="KAL0490439.1"/>
    </source>
</evidence>
<protein>
    <submittedName>
        <fullName evidence="1">Ubiquitin conjugating enzyme E2</fullName>
    </submittedName>
</protein>
<dbReference type="Proteomes" id="UP001431209">
    <property type="component" value="Unassembled WGS sequence"/>
</dbReference>